<reference evidence="1" key="1">
    <citation type="submission" date="2020-09" db="EMBL/GenBank/DDBJ databases">
        <title>Novel species of Mucilaginibacter isolated from a glacier on the Tibetan Plateau.</title>
        <authorList>
            <person name="Liu Q."/>
            <person name="Xin Y.-H."/>
        </authorList>
    </citation>
    <scope>NUCLEOTIDE SEQUENCE</scope>
    <source>
        <strain evidence="1">ZB1P21</strain>
    </source>
</reference>
<dbReference type="EMBL" id="JACWMX010000005">
    <property type="protein sequence ID" value="MBD1394281.1"/>
    <property type="molecule type" value="Genomic_DNA"/>
</dbReference>
<dbReference type="Proteomes" id="UP000619078">
    <property type="component" value="Unassembled WGS sequence"/>
</dbReference>
<dbReference type="RefSeq" id="WP_191164017.1">
    <property type="nucleotide sequence ID" value="NZ_JACWMX010000005.1"/>
</dbReference>
<dbReference type="AlphaFoldDB" id="A0A926NN90"/>
<gene>
    <name evidence="1" type="ORF">IDJ76_14320</name>
</gene>
<sequence length="195" mass="22842">MKVEATVVLDSFNQIKFLLTGIAETIRSGDDGIEDSVESQAKDIRTIINTFVIDHLTPKDKTSKEHRFLAEYERLNHRTESFNDNIMLVKAKLYLYLKRELHKVDIPITLPEYEAHNFIYNALILDSGNEGWFFDDVLRRGAESALELIVKELYEQRRKFPQLAMTLETPKYVATDQNLHDRLIEDNYELPDFFK</sequence>
<organism evidence="1 2">
    <name type="scientific">Mucilaginibacter glaciei</name>
    <dbReference type="NCBI Taxonomy" id="2772109"/>
    <lineage>
        <taxon>Bacteria</taxon>
        <taxon>Pseudomonadati</taxon>
        <taxon>Bacteroidota</taxon>
        <taxon>Sphingobacteriia</taxon>
        <taxon>Sphingobacteriales</taxon>
        <taxon>Sphingobacteriaceae</taxon>
        <taxon>Mucilaginibacter</taxon>
    </lineage>
</organism>
<name>A0A926NN90_9SPHI</name>
<evidence type="ECO:0000313" key="2">
    <source>
        <dbReference type="Proteomes" id="UP000619078"/>
    </source>
</evidence>
<proteinExistence type="predicted"/>
<evidence type="ECO:0000313" key="1">
    <source>
        <dbReference type="EMBL" id="MBD1394281.1"/>
    </source>
</evidence>
<protein>
    <submittedName>
        <fullName evidence="1">Uncharacterized protein</fullName>
    </submittedName>
</protein>
<keyword evidence="2" id="KW-1185">Reference proteome</keyword>
<comment type="caution">
    <text evidence="1">The sequence shown here is derived from an EMBL/GenBank/DDBJ whole genome shotgun (WGS) entry which is preliminary data.</text>
</comment>
<accession>A0A926NN90</accession>